<evidence type="ECO:0000256" key="3">
    <source>
        <dbReference type="ARBA" id="ARBA00022490"/>
    </source>
</evidence>
<comment type="subcellular location">
    <subcellularLocation>
        <location evidence="1">Cytoplasm</location>
        <location evidence="1">Cytoskeleton</location>
    </subcellularLocation>
</comment>
<evidence type="ECO:0000256" key="5">
    <source>
        <dbReference type="ARBA" id="ARBA00023203"/>
    </source>
</evidence>
<dbReference type="RefSeq" id="XP_038778334.1">
    <property type="nucleotide sequence ID" value="XM_038922406.1"/>
</dbReference>
<name>A0A875S4S4_EENNA</name>
<dbReference type="CDD" id="cd11285">
    <property type="entry name" value="ADF_Twf-N_like"/>
    <property type="match status" value="1"/>
</dbReference>
<dbReference type="GO" id="GO:0003785">
    <property type="term" value="F:actin monomer binding"/>
    <property type="evidence" value="ECO:0007669"/>
    <property type="project" value="TreeGrafter"/>
</dbReference>
<evidence type="ECO:0000313" key="10">
    <source>
        <dbReference type="EMBL" id="QPG74769.1"/>
    </source>
</evidence>
<comment type="similarity">
    <text evidence="2">Belongs to the actin-binding proteins ADF family. Twinfilin subfamily.</text>
</comment>
<evidence type="ECO:0000256" key="1">
    <source>
        <dbReference type="ARBA" id="ARBA00004245"/>
    </source>
</evidence>
<reference evidence="10" key="1">
    <citation type="submission" date="2020-10" db="EMBL/GenBank/DDBJ databases">
        <authorList>
            <person name="Roach M.J.R."/>
        </authorList>
    </citation>
    <scope>NUCLEOTIDE SEQUENCE</scope>
    <source>
        <strain evidence="10">CBS 1945</strain>
    </source>
</reference>
<dbReference type="InterPro" id="IPR002108">
    <property type="entry name" value="ADF-H"/>
</dbReference>
<organism evidence="10 11">
    <name type="scientific">Eeniella nana</name>
    <name type="common">Yeast</name>
    <name type="synonym">Brettanomyces nanus</name>
    <dbReference type="NCBI Taxonomy" id="13502"/>
    <lineage>
        <taxon>Eukaryota</taxon>
        <taxon>Fungi</taxon>
        <taxon>Dikarya</taxon>
        <taxon>Ascomycota</taxon>
        <taxon>Saccharomycotina</taxon>
        <taxon>Pichiomycetes</taxon>
        <taxon>Pichiales</taxon>
        <taxon>Pichiaceae</taxon>
        <taxon>Brettanomyces</taxon>
    </lineage>
</organism>
<evidence type="ECO:0000256" key="2">
    <source>
        <dbReference type="ARBA" id="ARBA00009557"/>
    </source>
</evidence>
<dbReference type="PROSITE" id="PS51263">
    <property type="entry name" value="ADF_H"/>
    <property type="match status" value="1"/>
</dbReference>
<dbReference type="GO" id="GO:0051015">
    <property type="term" value="F:actin filament binding"/>
    <property type="evidence" value="ECO:0007669"/>
    <property type="project" value="TreeGrafter"/>
</dbReference>
<dbReference type="GeneID" id="62195504"/>
<dbReference type="Pfam" id="PF00241">
    <property type="entry name" value="Cofilin_ADF"/>
    <property type="match status" value="2"/>
</dbReference>
<accession>A0A875S4S4</accession>
<dbReference type="InterPro" id="IPR029006">
    <property type="entry name" value="ADF-H/Gelsolin-like_dom_sf"/>
</dbReference>
<dbReference type="SMART" id="SM00102">
    <property type="entry name" value="ADF"/>
    <property type="match status" value="2"/>
</dbReference>
<keyword evidence="6" id="KW-0206">Cytoskeleton</keyword>
<keyword evidence="4" id="KW-0677">Repeat</keyword>
<evidence type="ECO:0000256" key="8">
    <source>
        <dbReference type="SAM" id="MobiDB-lite"/>
    </source>
</evidence>
<evidence type="ECO:0000256" key="7">
    <source>
        <dbReference type="ARBA" id="ARBA00038532"/>
    </source>
</evidence>
<feature type="region of interest" description="Disordered" evidence="8">
    <location>
        <begin position="332"/>
        <end position="351"/>
    </location>
</feature>
<evidence type="ECO:0000256" key="6">
    <source>
        <dbReference type="ARBA" id="ARBA00023212"/>
    </source>
</evidence>
<dbReference type="Proteomes" id="UP000662931">
    <property type="component" value="Chromosome 2"/>
</dbReference>
<dbReference type="PANTHER" id="PTHR13759">
    <property type="entry name" value="TWINFILIN"/>
    <property type="match status" value="1"/>
</dbReference>
<comment type="subunit">
    <text evidence="7">Interacts with G-actin; ADP-actin form.</text>
</comment>
<dbReference type="InterPro" id="IPR028458">
    <property type="entry name" value="Twinfilin"/>
</dbReference>
<keyword evidence="11" id="KW-1185">Reference proteome</keyword>
<dbReference type="KEGG" id="bnn:FOA43_002103"/>
<evidence type="ECO:0000256" key="4">
    <source>
        <dbReference type="ARBA" id="ARBA00022737"/>
    </source>
</evidence>
<dbReference type="AlphaFoldDB" id="A0A875S4S4"/>
<feature type="domain" description="ADF-H" evidence="9">
    <location>
        <begin position="5"/>
        <end position="142"/>
    </location>
</feature>
<dbReference type="EMBL" id="CP064813">
    <property type="protein sequence ID" value="QPG74769.1"/>
    <property type="molecule type" value="Genomic_DNA"/>
</dbReference>
<protein>
    <recommendedName>
        <fullName evidence="9">ADF-H domain-containing protein</fullName>
    </recommendedName>
</protein>
<dbReference type="GO" id="GO:0030042">
    <property type="term" value="P:actin filament depolymerization"/>
    <property type="evidence" value="ECO:0007669"/>
    <property type="project" value="TreeGrafter"/>
</dbReference>
<sequence>MSSQSGITASQSLLDSFKQFTLSNRRFFGMRIVGESIEAVNEFDSVGSDCGRSLSHDFDSLHTRLSDTDPMYLVVRRSDVSNGAAYIFISYVPDAARVHDKMIYAASKNTILRNLGSQRFQPILFINSANELSGEGWRQSEISERAAERPLTEAERSLEKMRRDEAVLTGTRKQRLARNEARGVSFAVDAGLKRALDEITAGRNVDGGEGGESGECGSGFLVTALIDGEELKLAAQTTFADIRRNLIKALKSDEPSYNVVLWNGRYFFIYCCPSGSKVRDRMKYAANRLAFSKSIEQTGVELKVIEVGDPDEIEMSVFEAEDMEVKQDELRERGGKVGGLKFAKPRGPRRR</sequence>
<dbReference type="OrthoDB" id="10006997at2759"/>
<dbReference type="GO" id="GO:0005737">
    <property type="term" value="C:cytoplasm"/>
    <property type="evidence" value="ECO:0007669"/>
    <property type="project" value="TreeGrafter"/>
</dbReference>
<proteinExistence type="inferred from homology"/>
<dbReference type="SUPFAM" id="SSF55753">
    <property type="entry name" value="Actin depolymerizing proteins"/>
    <property type="match status" value="2"/>
</dbReference>
<keyword evidence="5" id="KW-0009">Actin-binding</keyword>
<dbReference type="GO" id="GO:0051016">
    <property type="term" value="P:barbed-end actin filament capping"/>
    <property type="evidence" value="ECO:0007669"/>
    <property type="project" value="TreeGrafter"/>
</dbReference>
<evidence type="ECO:0000313" key="11">
    <source>
        <dbReference type="Proteomes" id="UP000662931"/>
    </source>
</evidence>
<evidence type="ECO:0000259" key="9">
    <source>
        <dbReference type="PROSITE" id="PS51263"/>
    </source>
</evidence>
<dbReference type="PANTHER" id="PTHR13759:SF1">
    <property type="entry name" value="TWINFILIN"/>
    <property type="match status" value="1"/>
</dbReference>
<gene>
    <name evidence="10" type="ORF">FOA43_002103</name>
</gene>
<keyword evidence="3" id="KW-0963">Cytoplasm</keyword>
<dbReference type="GO" id="GO:0005884">
    <property type="term" value="C:actin filament"/>
    <property type="evidence" value="ECO:0007669"/>
    <property type="project" value="TreeGrafter"/>
</dbReference>
<dbReference type="Gene3D" id="3.40.20.10">
    <property type="entry name" value="Severin"/>
    <property type="match status" value="2"/>
</dbReference>